<comment type="caution">
    <text evidence="3">The sequence shown here is derived from an EMBL/GenBank/DDBJ whole genome shotgun (WGS) entry which is preliminary data.</text>
</comment>
<gene>
    <name evidence="3" type="ORF">OW729_01255</name>
</gene>
<dbReference type="InterPro" id="IPR032812">
    <property type="entry name" value="SbsA_Ig"/>
</dbReference>
<keyword evidence="4" id="KW-1185">Reference proteome</keyword>
<dbReference type="EMBL" id="JAPQFJ010000001">
    <property type="protein sequence ID" value="MCY6957225.1"/>
    <property type="molecule type" value="Genomic_DNA"/>
</dbReference>
<name>A0ABT4D4L2_9CLOT</name>
<accession>A0ABT4D4L2</accession>
<proteinExistence type="predicted"/>
<dbReference type="SUPFAM" id="SSF89260">
    <property type="entry name" value="Collagen-binding domain"/>
    <property type="match status" value="3"/>
</dbReference>
<dbReference type="Gene3D" id="2.60.120.380">
    <property type="match status" value="3"/>
</dbReference>
<keyword evidence="1" id="KW-0732">Signal</keyword>
<dbReference type="Proteomes" id="UP001144612">
    <property type="component" value="Unassembled WGS sequence"/>
</dbReference>
<feature type="domain" description="SbsA Ig-like" evidence="2">
    <location>
        <begin position="409"/>
        <end position="498"/>
    </location>
</feature>
<sequence length="502" mass="57898">MKKSRNISIITMIIFTFLMTLIPVTKAHAIITQSNMDKATLLSNDKRVSETLTNKNFRDDRKYYKFNMDKDGRVDLTISHDKAYSDKTLLIELYDENGYKIKSSQTKGEEYRNTTYLPKGTYYIYVLKYASISSVSFDIKVNLKYGNYYEKEPNGSIETANDINLDTSYTGTSDDYYDEDYYKFYINKDGKITINFSYDLVEGVEKGVWRISIEDTYGTLISEYITKTDDTSFEKNISLSKGTYLVKIKPYSGKGVDLNYSLKLKFSSDNTYEKEPNDSLKYATPIDLNREYNGSISSKLDNDYYSFVVGKPQPVEIKLYNYNIKTKYPTLMQIKIVDAAEKEVVNTRLVPDYLDNVSYKVTLDKGTYYVHVFLFPLSYFENDLDYSIKVIGDSSSSTIDTEGFKSKPTQTNISPNKTWEINFSGALDIKTITEKNIYVLDSNKNIVPMLYVLDTVKNNKISVTPVKNYNRGETYTLYIKDLKSTSGKVLKERTKMDFVIQK</sequence>
<evidence type="ECO:0000313" key="4">
    <source>
        <dbReference type="Proteomes" id="UP001144612"/>
    </source>
</evidence>
<protein>
    <submittedName>
        <fullName evidence="3">Ig-like domain-containing protein</fullName>
    </submittedName>
</protein>
<dbReference type="Gene3D" id="2.60.40.1220">
    <property type="match status" value="1"/>
</dbReference>
<organism evidence="3 4">
    <name type="scientific">Clostridium brassicae</name>
    <dbReference type="NCBI Taxonomy" id="2999072"/>
    <lineage>
        <taxon>Bacteria</taxon>
        <taxon>Bacillati</taxon>
        <taxon>Bacillota</taxon>
        <taxon>Clostridia</taxon>
        <taxon>Eubacteriales</taxon>
        <taxon>Clostridiaceae</taxon>
        <taxon>Clostridium</taxon>
    </lineage>
</organism>
<dbReference type="RefSeq" id="WP_268059580.1">
    <property type="nucleotide sequence ID" value="NZ_JAPQFJ010000001.1"/>
</dbReference>
<dbReference type="Pfam" id="PF13205">
    <property type="entry name" value="Big_5"/>
    <property type="match status" value="1"/>
</dbReference>
<evidence type="ECO:0000313" key="3">
    <source>
        <dbReference type="EMBL" id="MCY6957225.1"/>
    </source>
</evidence>
<evidence type="ECO:0000256" key="1">
    <source>
        <dbReference type="ARBA" id="ARBA00022729"/>
    </source>
</evidence>
<reference evidence="3" key="1">
    <citation type="submission" date="2022-12" db="EMBL/GenBank/DDBJ databases">
        <title>Clostridium sp. nov., isolated from industrial wastewater.</title>
        <authorList>
            <person name="Jiayan W."/>
        </authorList>
    </citation>
    <scope>NUCLEOTIDE SEQUENCE</scope>
    <source>
        <strain evidence="3">ZC22-4</strain>
    </source>
</reference>
<evidence type="ECO:0000259" key="2">
    <source>
        <dbReference type="Pfam" id="PF13205"/>
    </source>
</evidence>
<dbReference type="InterPro" id="IPR014755">
    <property type="entry name" value="Cu-Rt/internalin_Ig-like"/>
</dbReference>